<dbReference type="PROSITE" id="PS50977">
    <property type="entry name" value="HTH_TETR_2"/>
    <property type="match status" value="1"/>
</dbReference>
<feature type="domain" description="HTH tetR-type" evidence="6">
    <location>
        <begin position="7"/>
        <end position="67"/>
    </location>
</feature>
<evidence type="ECO:0000256" key="2">
    <source>
        <dbReference type="ARBA" id="ARBA00023125"/>
    </source>
</evidence>
<evidence type="ECO:0000313" key="8">
    <source>
        <dbReference type="Proteomes" id="UP001183615"/>
    </source>
</evidence>
<dbReference type="InterPro" id="IPR001647">
    <property type="entry name" value="HTH_TetR"/>
</dbReference>
<dbReference type="Pfam" id="PF21935">
    <property type="entry name" value="TetR_C_45"/>
    <property type="match status" value="1"/>
</dbReference>
<dbReference type="RefSeq" id="WP_311620785.1">
    <property type="nucleotide sequence ID" value="NZ_JAVREV010000021.1"/>
</dbReference>
<comment type="caution">
    <text evidence="7">The sequence shown here is derived from an EMBL/GenBank/DDBJ whole genome shotgun (WGS) entry which is preliminary data.</text>
</comment>
<proteinExistence type="predicted"/>
<sequence>MQQTRARRTRRAILDAAAEVFGRQGYDGTALTDILRAAGVTKGALYFHFTSKQQVAEVVLEEEAVAWAALAARAKELGPRGLQGLIDFSYAVARLLHGSTAAHAGVRLRREVGVFDGPWGAPERSCVVMVRGYLARALADRELRAGVDCDAAAEAIVAAVIGAQLLAERVAEGPGLEDRLTSIWRMLLPTLAADPRPYRLTAAPTEKPARAPEPARDPDSARAPDSARDPGSVRVPGSARDPDSVRASESVRDPELARHPGSVRDPGSVREPDSARDPGSVREPEPSRATEPVCDPESAREPGSVRVPDSPRLPRPPVPPQPVSPRPAAGAVPDVASAG</sequence>
<feature type="compositionally biased region" description="Basic and acidic residues" evidence="5">
    <location>
        <begin position="267"/>
        <end position="288"/>
    </location>
</feature>
<dbReference type="InterPro" id="IPR009057">
    <property type="entry name" value="Homeodomain-like_sf"/>
</dbReference>
<evidence type="ECO:0000256" key="4">
    <source>
        <dbReference type="PROSITE-ProRule" id="PRU00335"/>
    </source>
</evidence>
<dbReference type="Gene3D" id="1.10.357.10">
    <property type="entry name" value="Tetracycline Repressor, domain 2"/>
    <property type="match status" value="1"/>
</dbReference>
<dbReference type="SUPFAM" id="SSF48498">
    <property type="entry name" value="Tetracyclin repressor-like, C-terminal domain"/>
    <property type="match status" value="1"/>
</dbReference>
<dbReference type="PANTHER" id="PTHR30055">
    <property type="entry name" value="HTH-TYPE TRANSCRIPTIONAL REGULATOR RUTR"/>
    <property type="match status" value="1"/>
</dbReference>
<dbReference type="EMBL" id="JAVREV010000021">
    <property type="protein sequence ID" value="MDT0446631.1"/>
    <property type="molecule type" value="Genomic_DNA"/>
</dbReference>
<keyword evidence="3" id="KW-0804">Transcription</keyword>
<dbReference type="SUPFAM" id="SSF46689">
    <property type="entry name" value="Homeodomain-like"/>
    <property type="match status" value="1"/>
</dbReference>
<evidence type="ECO:0000256" key="3">
    <source>
        <dbReference type="ARBA" id="ARBA00023163"/>
    </source>
</evidence>
<dbReference type="Pfam" id="PF00440">
    <property type="entry name" value="TetR_N"/>
    <property type="match status" value="1"/>
</dbReference>
<organism evidence="7 8">
    <name type="scientific">Streptomyces johnsoniae</name>
    <dbReference type="NCBI Taxonomy" id="3075532"/>
    <lineage>
        <taxon>Bacteria</taxon>
        <taxon>Bacillati</taxon>
        <taxon>Actinomycetota</taxon>
        <taxon>Actinomycetes</taxon>
        <taxon>Kitasatosporales</taxon>
        <taxon>Streptomycetaceae</taxon>
        <taxon>Streptomyces</taxon>
    </lineage>
</organism>
<keyword evidence="8" id="KW-1185">Reference proteome</keyword>
<feature type="region of interest" description="Disordered" evidence="5">
    <location>
        <begin position="201"/>
        <end position="339"/>
    </location>
</feature>
<dbReference type="PANTHER" id="PTHR30055:SF234">
    <property type="entry name" value="HTH-TYPE TRANSCRIPTIONAL REGULATOR BETI"/>
    <property type="match status" value="1"/>
</dbReference>
<name>A0ABU2SCC6_9ACTN</name>
<dbReference type="PRINTS" id="PR00455">
    <property type="entry name" value="HTHTETR"/>
</dbReference>
<dbReference type="InterPro" id="IPR047923">
    <property type="entry name" value="ArpA-like"/>
</dbReference>
<dbReference type="InterPro" id="IPR036271">
    <property type="entry name" value="Tet_transcr_reg_TetR-rel_C_sf"/>
</dbReference>
<keyword evidence="2 4" id="KW-0238">DNA-binding</keyword>
<feature type="compositionally biased region" description="Pro residues" evidence="5">
    <location>
        <begin position="311"/>
        <end position="325"/>
    </location>
</feature>
<feature type="compositionally biased region" description="Basic and acidic residues" evidence="5">
    <location>
        <begin position="207"/>
        <end position="228"/>
    </location>
</feature>
<dbReference type="NCBIfam" id="NF041196">
    <property type="entry name" value="ScbR_bind_reg"/>
    <property type="match status" value="1"/>
</dbReference>
<protein>
    <submittedName>
        <fullName evidence="7">ScbR family autoregulator-binding transcription factor</fullName>
    </submittedName>
</protein>
<reference evidence="8" key="1">
    <citation type="submission" date="2023-07" db="EMBL/GenBank/DDBJ databases">
        <title>30 novel species of actinomycetes from the DSMZ collection.</title>
        <authorList>
            <person name="Nouioui I."/>
        </authorList>
    </citation>
    <scope>NUCLEOTIDE SEQUENCE [LARGE SCALE GENOMIC DNA]</scope>
    <source>
        <strain evidence="8">DSM 41886</strain>
    </source>
</reference>
<evidence type="ECO:0000313" key="7">
    <source>
        <dbReference type="EMBL" id="MDT0446631.1"/>
    </source>
</evidence>
<dbReference type="InterPro" id="IPR054126">
    <property type="entry name" value="CprB_TetR_C"/>
</dbReference>
<evidence type="ECO:0000256" key="1">
    <source>
        <dbReference type="ARBA" id="ARBA00023015"/>
    </source>
</evidence>
<feature type="DNA-binding region" description="H-T-H motif" evidence="4">
    <location>
        <begin position="30"/>
        <end position="49"/>
    </location>
</feature>
<gene>
    <name evidence="7" type="ORF">RM779_29145</name>
</gene>
<evidence type="ECO:0000256" key="5">
    <source>
        <dbReference type="SAM" id="MobiDB-lite"/>
    </source>
</evidence>
<accession>A0ABU2SCC6</accession>
<dbReference type="Proteomes" id="UP001183615">
    <property type="component" value="Unassembled WGS sequence"/>
</dbReference>
<evidence type="ECO:0000259" key="6">
    <source>
        <dbReference type="PROSITE" id="PS50977"/>
    </source>
</evidence>
<feature type="compositionally biased region" description="Basic and acidic residues" evidence="5">
    <location>
        <begin position="240"/>
        <end position="258"/>
    </location>
</feature>
<dbReference type="InterPro" id="IPR050109">
    <property type="entry name" value="HTH-type_TetR-like_transc_reg"/>
</dbReference>
<keyword evidence="1" id="KW-0805">Transcription regulation</keyword>